<sequence length="166" mass="17859">MQGALLKWTGVVVCPFRSLPTPRGPGLAFSTSLNHGGTAPLMPLSGTLAGGFGGFPTSNETSARLPQGLAGRLALKVQAKLDGFASALYERPLGAPMLRSFVDMPCFTIQASRGRPDGQRDPLRRSAGALLRWFEDTAHQSERHNQAMGKPDKIQSPWAHIEPTMH</sequence>
<keyword evidence="3" id="KW-1185">Reference proteome</keyword>
<gene>
    <name evidence="2" type="ORF">DHEL01_v212240</name>
</gene>
<protein>
    <submittedName>
        <fullName evidence="2">Uncharacterized protein</fullName>
    </submittedName>
</protein>
<evidence type="ECO:0000256" key="1">
    <source>
        <dbReference type="SAM" id="MobiDB-lite"/>
    </source>
</evidence>
<comment type="caution">
    <text evidence="2">The sequence shown here is derived from an EMBL/GenBank/DDBJ whole genome shotgun (WGS) entry which is preliminary data.</text>
</comment>
<feature type="compositionally biased region" description="Basic and acidic residues" evidence="1">
    <location>
        <begin position="141"/>
        <end position="153"/>
    </location>
</feature>
<evidence type="ECO:0000313" key="2">
    <source>
        <dbReference type="EMBL" id="POS69366.1"/>
    </source>
</evidence>
<accession>A0A2P5HGJ1</accession>
<dbReference type="Proteomes" id="UP000094444">
    <property type="component" value="Unassembled WGS sequence"/>
</dbReference>
<organism evidence="2 3">
    <name type="scientific">Diaporthe helianthi</name>
    <dbReference type="NCBI Taxonomy" id="158607"/>
    <lineage>
        <taxon>Eukaryota</taxon>
        <taxon>Fungi</taxon>
        <taxon>Dikarya</taxon>
        <taxon>Ascomycota</taxon>
        <taxon>Pezizomycotina</taxon>
        <taxon>Sordariomycetes</taxon>
        <taxon>Sordariomycetidae</taxon>
        <taxon>Diaporthales</taxon>
        <taxon>Diaporthaceae</taxon>
        <taxon>Diaporthe</taxon>
    </lineage>
</organism>
<reference evidence="2" key="1">
    <citation type="submission" date="2017-09" db="EMBL/GenBank/DDBJ databases">
        <title>Polyketide synthases of a Diaporthe helianthi virulent isolate.</title>
        <authorList>
            <person name="Baroncelli R."/>
        </authorList>
    </citation>
    <scope>NUCLEOTIDE SEQUENCE [LARGE SCALE GENOMIC DNA]</scope>
    <source>
        <strain evidence="2">7/96</strain>
    </source>
</reference>
<evidence type="ECO:0000313" key="3">
    <source>
        <dbReference type="Proteomes" id="UP000094444"/>
    </source>
</evidence>
<name>A0A2P5HGJ1_DIAHE</name>
<dbReference type="AlphaFoldDB" id="A0A2P5HGJ1"/>
<feature type="region of interest" description="Disordered" evidence="1">
    <location>
        <begin position="141"/>
        <end position="166"/>
    </location>
</feature>
<dbReference type="EMBL" id="MAVT02002365">
    <property type="protein sequence ID" value="POS69366.1"/>
    <property type="molecule type" value="Genomic_DNA"/>
</dbReference>
<dbReference type="InParanoid" id="A0A2P5HGJ1"/>
<proteinExistence type="predicted"/>